<name>A0ABP9GAU1_9ACTN</name>
<evidence type="ECO:0000256" key="1">
    <source>
        <dbReference type="SAM" id="MobiDB-lite"/>
    </source>
</evidence>
<proteinExistence type="predicted"/>
<comment type="caution">
    <text evidence="4">The sequence shown here is derived from an EMBL/GenBank/DDBJ whole genome shotgun (WGS) entry which is preliminary data.</text>
</comment>
<dbReference type="RefSeq" id="WP_345555928.1">
    <property type="nucleotide sequence ID" value="NZ_BAABIK010000006.1"/>
</dbReference>
<dbReference type="EMBL" id="BAABIK010000006">
    <property type="protein sequence ID" value="GAA4934775.1"/>
    <property type="molecule type" value="Genomic_DNA"/>
</dbReference>
<keyword evidence="5" id="KW-1185">Reference proteome</keyword>
<feature type="region of interest" description="Disordered" evidence="1">
    <location>
        <begin position="20"/>
        <end position="104"/>
    </location>
</feature>
<dbReference type="InterPro" id="IPR056303">
    <property type="entry name" value="AMIN-like"/>
</dbReference>
<accession>A0ABP9GAU1</accession>
<feature type="compositionally biased region" description="Gly residues" evidence="1">
    <location>
        <begin position="60"/>
        <end position="76"/>
    </location>
</feature>
<feature type="chain" id="PRO_5047007757" description="AMIN-like domain-containing protein" evidence="2">
    <location>
        <begin position="24"/>
        <end position="240"/>
    </location>
</feature>
<feature type="domain" description="AMIN-like" evidence="3">
    <location>
        <begin position="100"/>
        <end position="237"/>
    </location>
</feature>
<protein>
    <recommendedName>
        <fullName evidence="3">AMIN-like domain-containing protein</fullName>
    </recommendedName>
</protein>
<dbReference type="Proteomes" id="UP001499993">
    <property type="component" value="Unassembled WGS sequence"/>
</dbReference>
<evidence type="ECO:0000256" key="2">
    <source>
        <dbReference type="SAM" id="SignalP"/>
    </source>
</evidence>
<keyword evidence="2" id="KW-0732">Signal</keyword>
<evidence type="ECO:0000313" key="4">
    <source>
        <dbReference type="EMBL" id="GAA4934775.1"/>
    </source>
</evidence>
<dbReference type="Pfam" id="PF24837">
    <property type="entry name" value="AMIN-like"/>
    <property type="match status" value="1"/>
</dbReference>
<feature type="signal peptide" evidence="2">
    <location>
        <begin position="1"/>
        <end position="23"/>
    </location>
</feature>
<gene>
    <name evidence="4" type="ORF">GCM10023224_14240</name>
</gene>
<evidence type="ECO:0000259" key="3">
    <source>
        <dbReference type="Pfam" id="PF24837"/>
    </source>
</evidence>
<organism evidence="4 5">
    <name type="scientific">Streptomonospora halophila</name>
    <dbReference type="NCBI Taxonomy" id="427369"/>
    <lineage>
        <taxon>Bacteria</taxon>
        <taxon>Bacillati</taxon>
        <taxon>Actinomycetota</taxon>
        <taxon>Actinomycetes</taxon>
        <taxon>Streptosporangiales</taxon>
        <taxon>Nocardiopsidaceae</taxon>
        <taxon>Streptomonospora</taxon>
    </lineage>
</organism>
<reference evidence="5" key="1">
    <citation type="journal article" date="2019" name="Int. J. Syst. Evol. Microbiol.">
        <title>The Global Catalogue of Microorganisms (GCM) 10K type strain sequencing project: providing services to taxonomists for standard genome sequencing and annotation.</title>
        <authorList>
            <consortium name="The Broad Institute Genomics Platform"/>
            <consortium name="The Broad Institute Genome Sequencing Center for Infectious Disease"/>
            <person name="Wu L."/>
            <person name="Ma J."/>
        </authorList>
    </citation>
    <scope>NUCLEOTIDE SEQUENCE [LARGE SCALE GENOMIC DNA]</scope>
    <source>
        <strain evidence="5">JCM 18123</strain>
    </source>
</reference>
<dbReference type="PROSITE" id="PS51257">
    <property type="entry name" value="PROKAR_LIPOPROTEIN"/>
    <property type="match status" value="1"/>
</dbReference>
<sequence length="240" mass="24219">MRKSMLAGLPAFALLMTSCGAAADPGSPEGAGTAESPSGSPSVTATRTSTAPADDAPDGDGNGNGDSGGGDGGGGTSDDCDVTESWTLRADTDPGGSGAPVRDVRAGRHDCFDRVVVDVHGTSETGFDAEYVPEVRAQGSGKAMPVAGEAALRVTVRSPAQGTPGGGSGEPLADVGEQLVPESGLADWGSLRSVRYAGSFEGQTTVALGAREKLPFRVFSRLDEDRDVRTVVVDIAHNAD</sequence>
<feature type="compositionally biased region" description="Polar residues" evidence="1">
    <location>
        <begin position="35"/>
        <end position="47"/>
    </location>
</feature>
<evidence type="ECO:0000313" key="5">
    <source>
        <dbReference type="Proteomes" id="UP001499993"/>
    </source>
</evidence>